<dbReference type="AlphaFoldDB" id="A0AAP4FRK6"/>
<dbReference type="EMBL" id="JASSOM010000045">
    <property type="protein sequence ID" value="MDK9362718.1"/>
    <property type="molecule type" value="Genomic_DNA"/>
</dbReference>
<dbReference type="InterPro" id="IPR036388">
    <property type="entry name" value="WH-like_DNA-bd_sf"/>
</dbReference>
<dbReference type="GO" id="GO:0003677">
    <property type="term" value="F:DNA binding"/>
    <property type="evidence" value="ECO:0007669"/>
    <property type="project" value="InterPro"/>
</dbReference>
<protein>
    <submittedName>
        <fullName evidence="1">Uncharacterized protein</fullName>
    </submittedName>
</protein>
<gene>
    <name evidence="1" type="ORF">QQF32_05875</name>
</gene>
<sequence>MPENYLVEDSLFLFDAMDAMDSLPLIILYEPRVLIRHGLCLQLQELGHQVIACLSPDQLTEEICNQSDAPKVLLVGAAGLEGVLGKILRTLHFTKTLSLKTVVYLPQKEELLTRLFIASGASYCLTEDELGSRLPLMINDVSLRTVRGKHFSLSELNVLLDYSSGLQTQEIATRRHCNYKTVFTFKRNARLRLDIDTKAGWMNLLSAMAQLSSYCK</sequence>
<reference evidence="1 2" key="1">
    <citation type="submission" date="2023-06" db="EMBL/GenBank/DDBJ databases">
        <title>Identification and characterization of antibiotic-resistant Gram-negative bacteria.</title>
        <authorList>
            <person name="Cho G.-S."/>
            <person name="Lee J."/>
            <person name="Tai E."/>
            <person name="Jeong S."/>
            <person name="Kim I."/>
            <person name="Kim B.-E."/>
            <person name="Jeong M.-I."/>
            <person name="Oh K.-K."/>
            <person name="Franz C.M.A.P."/>
        </authorList>
    </citation>
    <scope>NUCLEOTIDE SEQUENCE [LARGE SCALE GENOMIC DNA]</scope>
    <source>
        <strain evidence="1 2">V106_12</strain>
    </source>
</reference>
<proteinExistence type="predicted"/>
<accession>A0AAP4FRK6</accession>
<organism evidence="1 2">
    <name type="scientific">Lelliottia wanjuensis</name>
    <dbReference type="NCBI Taxonomy" id="3050585"/>
    <lineage>
        <taxon>Bacteria</taxon>
        <taxon>Pseudomonadati</taxon>
        <taxon>Pseudomonadota</taxon>
        <taxon>Gammaproteobacteria</taxon>
        <taxon>Enterobacterales</taxon>
        <taxon>Enterobacteriaceae</taxon>
        <taxon>Lelliottia</taxon>
    </lineage>
</organism>
<evidence type="ECO:0000313" key="2">
    <source>
        <dbReference type="Proteomes" id="UP001223214"/>
    </source>
</evidence>
<keyword evidence="2" id="KW-1185">Reference proteome</keyword>
<comment type="caution">
    <text evidence="1">The sequence shown here is derived from an EMBL/GenBank/DDBJ whole genome shotgun (WGS) entry which is preliminary data.</text>
</comment>
<evidence type="ECO:0000313" key="1">
    <source>
        <dbReference type="EMBL" id="MDK9362718.1"/>
    </source>
</evidence>
<dbReference type="RefSeq" id="WP_285148284.1">
    <property type="nucleotide sequence ID" value="NZ_JASSOM010000045.1"/>
</dbReference>
<dbReference type="Gene3D" id="1.10.10.10">
    <property type="entry name" value="Winged helix-like DNA-binding domain superfamily/Winged helix DNA-binding domain"/>
    <property type="match status" value="1"/>
</dbReference>
<dbReference type="Proteomes" id="UP001223214">
    <property type="component" value="Unassembled WGS sequence"/>
</dbReference>
<dbReference type="GO" id="GO:0006355">
    <property type="term" value="P:regulation of DNA-templated transcription"/>
    <property type="evidence" value="ECO:0007669"/>
    <property type="project" value="InterPro"/>
</dbReference>
<dbReference type="InterPro" id="IPR016032">
    <property type="entry name" value="Sig_transdc_resp-reg_C-effctor"/>
</dbReference>
<dbReference type="SUPFAM" id="SSF46894">
    <property type="entry name" value="C-terminal effector domain of the bipartite response regulators"/>
    <property type="match status" value="1"/>
</dbReference>
<name>A0AAP4FRK6_9ENTR</name>